<sequence>MVTGNRDRVSQQIQTKLGDYHLAQWFIDDPSKSIGICAEPPSPAPLVSTGLGRGITGGRSLCHADVTAPSWQRDAVHVTTSERDERLQMYAVRAPNELTLITDGLCD</sequence>
<name>A0A2H1VRM4_SPOFR</name>
<organism evidence="1">
    <name type="scientific">Spodoptera frugiperda</name>
    <name type="common">Fall armyworm</name>
    <dbReference type="NCBI Taxonomy" id="7108"/>
    <lineage>
        <taxon>Eukaryota</taxon>
        <taxon>Metazoa</taxon>
        <taxon>Ecdysozoa</taxon>
        <taxon>Arthropoda</taxon>
        <taxon>Hexapoda</taxon>
        <taxon>Insecta</taxon>
        <taxon>Pterygota</taxon>
        <taxon>Neoptera</taxon>
        <taxon>Endopterygota</taxon>
        <taxon>Lepidoptera</taxon>
        <taxon>Glossata</taxon>
        <taxon>Ditrysia</taxon>
        <taxon>Noctuoidea</taxon>
        <taxon>Noctuidae</taxon>
        <taxon>Amphipyrinae</taxon>
        <taxon>Spodoptera</taxon>
    </lineage>
</organism>
<accession>A0A2H1VRM4</accession>
<dbReference type="EMBL" id="ODYU01004020">
    <property type="protein sequence ID" value="SOQ43470.1"/>
    <property type="molecule type" value="Genomic_DNA"/>
</dbReference>
<gene>
    <name evidence="1" type="ORF">SFRICE_027485</name>
</gene>
<dbReference type="AlphaFoldDB" id="A0A2H1VRM4"/>
<protein>
    <submittedName>
        <fullName evidence="1">SFRICE_027485</fullName>
    </submittedName>
</protein>
<reference evidence="1" key="1">
    <citation type="submission" date="2016-07" db="EMBL/GenBank/DDBJ databases">
        <authorList>
            <person name="Bretaudeau A."/>
        </authorList>
    </citation>
    <scope>NUCLEOTIDE SEQUENCE</scope>
    <source>
        <strain evidence="1">Rice</strain>
        <tissue evidence="1">Whole body</tissue>
    </source>
</reference>
<proteinExistence type="predicted"/>
<evidence type="ECO:0000313" key="1">
    <source>
        <dbReference type="EMBL" id="SOQ43470.1"/>
    </source>
</evidence>